<sequence>MWPAAFTRLPPPLPRARDKSFLAMVVDIVRELKQQNPRLVYGRRGSTLGPGCPGKGRVSFLPPLRPSVPRLPGPVSCICQASEDVGLLKSAGYKHLPTPCDRQIRTHRRHVTGKSARADAM</sequence>
<evidence type="ECO:0000313" key="1">
    <source>
        <dbReference type="EMBL" id="KAK2089817.1"/>
    </source>
</evidence>
<comment type="caution">
    <text evidence="1">The sequence shown here is derived from an EMBL/GenBank/DDBJ whole genome shotgun (WGS) entry which is preliminary data.</text>
</comment>
<evidence type="ECO:0000313" key="2">
    <source>
        <dbReference type="Proteomes" id="UP001266305"/>
    </source>
</evidence>
<reference evidence="1 2" key="1">
    <citation type="submission" date="2023-05" db="EMBL/GenBank/DDBJ databases">
        <title>B98-5 Cell Line De Novo Hybrid Assembly: An Optical Mapping Approach.</title>
        <authorList>
            <person name="Kananen K."/>
            <person name="Auerbach J.A."/>
            <person name="Kautto E."/>
            <person name="Blachly J.S."/>
        </authorList>
    </citation>
    <scope>NUCLEOTIDE SEQUENCE [LARGE SCALE GENOMIC DNA]</scope>
    <source>
        <strain evidence="1">B95-8</strain>
        <tissue evidence="1">Cell line</tissue>
    </source>
</reference>
<proteinExistence type="predicted"/>
<organism evidence="1 2">
    <name type="scientific">Saguinus oedipus</name>
    <name type="common">Cotton-top tamarin</name>
    <name type="synonym">Oedipomidas oedipus</name>
    <dbReference type="NCBI Taxonomy" id="9490"/>
    <lineage>
        <taxon>Eukaryota</taxon>
        <taxon>Metazoa</taxon>
        <taxon>Chordata</taxon>
        <taxon>Craniata</taxon>
        <taxon>Vertebrata</taxon>
        <taxon>Euteleostomi</taxon>
        <taxon>Mammalia</taxon>
        <taxon>Eutheria</taxon>
        <taxon>Euarchontoglires</taxon>
        <taxon>Primates</taxon>
        <taxon>Haplorrhini</taxon>
        <taxon>Platyrrhini</taxon>
        <taxon>Cebidae</taxon>
        <taxon>Callitrichinae</taxon>
        <taxon>Saguinus</taxon>
    </lineage>
</organism>
<keyword evidence="2" id="KW-1185">Reference proteome</keyword>
<gene>
    <name evidence="1" type="ORF">P7K49_032483</name>
</gene>
<accession>A0ABQ9TYC9</accession>
<name>A0ABQ9TYC9_SAGOE</name>
<dbReference type="Proteomes" id="UP001266305">
    <property type="component" value="Unassembled WGS sequence"/>
</dbReference>
<protein>
    <submittedName>
        <fullName evidence="1">Uncharacterized protein</fullName>
    </submittedName>
</protein>
<dbReference type="EMBL" id="JASSZA010000018">
    <property type="protein sequence ID" value="KAK2089817.1"/>
    <property type="molecule type" value="Genomic_DNA"/>
</dbReference>